<evidence type="ECO:0000313" key="1">
    <source>
        <dbReference type="EMBL" id="GAA0479814.1"/>
    </source>
</evidence>
<name>A0ABN1ALY7_9ACTN</name>
<dbReference type="EMBL" id="BAAABY010000034">
    <property type="protein sequence ID" value="GAA0479814.1"/>
    <property type="molecule type" value="Genomic_DNA"/>
</dbReference>
<accession>A0ABN1ALY7</accession>
<reference evidence="1 2" key="1">
    <citation type="journal article" date="2019" name="Int. J. Syst. Evol. Microbiol.">
        <title>The Global Catalogue of Microorganisms (GCM) 10K type strain sequencing project: providing services to taxonomists for standard genome sequencing and annotation.</title>
        <authorList>
            <consortium name="The Broad Institute Genomics Platform"/>
            <consortium name="The Broad Institute Genome Sequencing Center for Infectious Disease"/>
            <person name="Wu L."/>
            <person name="Ma J."/>
        </authorList>
    </citation>
    <scope>NUCLEOTIDE SEQUENCE [LARGE SCALE GENOMIC DNA]</scope>
    <source>
        <strain evidence="1 2">JCM 4805</strain>
    </source>
</reference>
<organism evidence="1 2">
    <name type="scientific">Streptomyces olivaceiscleroticus</name>
    <dbReference type="NCBI Taxonomy" id="68245"/>
    <lineage>
        <taxon>Bacteria</taxon>
        <taxon>Bacillati</taxon>
        <taxon>Actinomycetota</taxon>
        <taxon>Actinomycetes</taxon>
        <taxon>Kitasatosporales</taxon>
        <taxon>Streptomycetaceae</taxon>
        <taxon>Streptomyces</taxon>
    </lineage>
</organism>
<proteinExistence type="predicted"/>
<comment type="caution">
    <text evidence="1">The sequence shown here is derived from an EMBL/GenBank/DDBJ whole genome shotgun (WGS) entry which is preliminary data.</text>
</comment>
<gene>
    <name evidence="1" type="ORF">GCM10010361_50710</name>
</gene>
<keyword evidence="2" id="KW-1185">Reference proteome</keyword>
<dbReference type="Proteomes" id="UP001500909">
    <property type="component" value="Unassembled WGS sequence"/>
</dbReference>
<protein>
    <submittedName>
        <fullName evidence="1">Uncharacterized protein</fullName>
    </submittedName>
</protein>
<evidence type="ECO:0000313" key="2">
    <source>
        <dbReference type="Proteomes" id="UP001500909"/>
    </source>
</evidence>
<sequence>MYGGVLTNRLGQILARIKVIAQYSDKTKDGKYKLADTSQKIGTITAFCERFPRNKCPDAVNNT</sequence>